<dbReference type="PANTHER" id="PTHR10845">
    <property type="entry name" value="REGULATOR OF G PROTEIN SIGNALING"/>
    <property type="match status" value="1"/>
</dbReference>
<proteinExistence type="predicted"/>
<dbReference type="InterPro" id="IPR016137">
    <property type="entry name" value="RGS"/>
</dbReference>
<feature type="domain" description="RGS" evidence="1">
    <location>
        <begin position="5"/>
        <end position="122"/>
    </location>
</feature>
<dbReference type="CDD" id="cd07440">
    <property type="entry name" value="RGS"/>
    <property type="match status" value="1"/>
</dbReference>
<sequence>MSVEQFLVIFSEEGLCPVYEEYLLQNMAWENFGFYNEVEKFRTIENQELLEAEARKIYDRFIEVDSAHELGDITYQLREKIRQSLESPTREMFEELSQIVMDSLVNSTVTDFLRDPLFLNYVDSRFPIEEPEPQSGLFSSLFSCFSRVFV</sequence>
<accession>A0A7S4I6B7</accession>
<dbReference type="SMART" id="SM00315">
    <property type="entry name" value="RGS"/>
    <property type="match status" value="1"/>
</dbReference>
<dbReference type="PANTHER" id="PTHR10845:SF192">
    <property type="entry name" value="DOUBLE HIT, ISOFORM B"/>
    <property type="match status" value="1"/>
</dbReference>
<name>A0A7S4I6B7_9EUKA</name>
<gene>
    <name evidence="2" type="ORF">VSP0166_LOCUS8541</name>
</gene>
<evidence type="ECO:0000259" key="1">
    <source>
        <dbReference type="PROSITE" id="PS50132"/>
    </source>
</evidence>
<dbReference type="EMBL" id="HBKP01012175">
    <property type="protein sequence ID" value="CAE2219522.1"/>
    <property type="molecule type" value="Transcribed_RNA"/>
</dbReference>
<dbReference type="Gene3D" id="1.10.167.10">
    <property type="entry name" value="Regulator of G-protein Signalling 4, domain 2"/>
    <property type="match status" value="1"/>
</dbReference>
<dbReference type="InterPro" id="IPR044926">
    <property type="entry name" value="RGS_subdomain_2"/>
</dbReference>
<organism evidence="2">
    <name type="scientific">Vannella robusta</name>
    <dbReference type="NCBI Taxonomy" id="1487602"/>
    <lineage>
        <taxon>Eukaryota</taxon>
        <taxon>Amoebozoa</taxon>
        <taxon>Discosea</taxon>
        <taxon>Flabellinia</taxon>
        <taxon>Vannellidae</taxon>
        <taxon>Vannella</taxon>
    </lineage>
</organism>
<dbReference type="InterPro" id="IPR036305">
    <property type="entry name" value="RGS_sf"/>
</dbReference>
<reference evidence="2" key="1">
    <citation type="submission" date="2021-01" db="EMBL/GenBank/DDBJ databases">
        <authorList>
            <person name="Corre E."/>
            <person name="Pelletier E."/>
            <person name="Niang G."/>
            <person name="Scheremetjew M."/>
            <person name="Finn R."/>
            <person name="Kale V."/>
            <person name="Holt S."/>
            <person name="Cochrane G."/>
            <person name="Meng A."/>
            <person name="Brown T."/>
            <person name="Cohen L."/>
        </authorList>
    </citation>
    <scope>NUCLEOTIDE SEQUENCE</scope>
    <source>
        <strain evidence="2">DIVA3 518/3/11/1/6</strain>
    </source>
</reference>
<dbReference type="PROSITE" id="PS50132">
    <property type="entry name" value="RGS"/>
    <property type="match status" value="1"/>
</dbReference>
<protein>
    <recommendedName>
        <fullName evidence="1">RGS domain-containing protein</fullName>
    </recommendedName>
</protein>
<evidence type="ECO:0000313" key="2">
    <source>
        <dbReference type="EMBL" id="CAE2219522.1"/>
    </source>
</evidence>
<dbReference type="Pfam" id="PF00615">
    <property type="entry name" value="RGS"/>
    <property type="match status" value="1"/>
</dbReference>
<dbReference type="AlphaFoldDB" id="A0A7S4I6B7"/>
<dbReference type="SUPFAM" id="SSF48097">
    <property type="entry name" value="Regulator of G-protein signaling, RGS"/>
    <property type="match status" value="1"/>
</dbReference>